<dbReference type="SUPFAM" id="SSF52266">
    <property type="entry name" value="SGNH hydrolase"/>
    <property type="match status" value="1"/>
</dbReference>
<accession>A0A3N6NVV3</accession>
<dbReference type="RefSeq" id="WP_124146026.1">
    <property type="nucleotide sequence ID" value="NZ_CAWOKI010000134.1"/>
</dbReference>
<evidence type="ECO:0000313" key="2">
    <source>
        <dbReference type="Proteomes" id="UP000269154"/>
    </source>
</evidence>
<keyword evidence="2" id="KW-1185">Reference proteome</keyword>
<dbReference type="Proteomes" id="UP000269154">
    <property type="component" value="Unassembled WGS sequence"/>
</dbReference>
<dbReference type="OrthoDB" id="5446411at2"/>
<comment type="caution">
    <text evidence="1">The sequence shown here is derived from an EMBL/GenBank/DDBJ whole genome shotgun (WGS) entry which is preliminary data.</text>
</comment>
<name>A0A3N6NVV3_9CYAN</name>
<dbReference type="InterPro" id="IPR036514">
    <property type="entry name" value="SGNH_hydro_sf"/>
</dbReference>
<dbReference type="Pfam" id="PF00657">
    <property type="entry name" value="Lipase_GDSL"/>
    <property type="match status" value="1"/>
</dbReference>
<organism evidence="1 2">
    <name type="scientific">Okeania hirsuta</name>
    <dbReference type="NCBI Taxonomy" id="1458930"/>
    <lineage>
        <taxon>Bacteria</taxon>
        <taxon>Bacillati</taxon>
        <taxon>Cyanobacteriota</taxon>
        <taxon>Cyanophyceae</taxon>
        <taxon>Oscillatoriophycideae</taxon>
        <taxon>Oscillatoriales</taxon>
        <taxon>Microcoleaceae</taxon>
        <taxon>Okeania</taxon>
    </lineage>
</organism>
<dbReference type="CDD" id="cd00229">
    <property type="entry name" value="SGNH_hydrolase"/>
    <property type="match status" value="1"/>
</dbReference>
<dbReference type="Gene3D" id="3.40.50.1110">
    <property type="entry name" value="SGNH hydrolase"/>
    <property type="match status" value="1"/>
</dbReference>
<reference evidence="1 2" key="1">
    <citation type="journal article" date="2018" name="ACS Chem. Biol.">
        <title>Ketoreductase domain dysfunction expands chemodiversity: malyngamide biosynthesis in the cyanobacterium Okeania hirsuta.</title>
        <authorList>
            <person name="Moss N.A."/>
            <person name="Leao T."/>
            <person name="Rankin M."/>
            <person name="McCullough T.M."/>
            <person name="Qu P."/>
            <person name="Korobeynikov A."/>
            <person name="Smith J.L."/>
            <person name="Gerwick L."/>
            <person name="Gerwick W.H."/>
        </authorList>
    </citation>
    <scope>NUCLEOTIDE SEQUENCE [LARGE SCALE GENOMIC DNA]</scope>
    <source>
        <strain evidence="1 2">PAB10Feb10-1</strain>
    </source>
</reference>
<sequence>MIKLKTLVVNLGMIFASLFVGIAIAEVGARIAGLEGLKKMSESTHAEFYPTFHTIPHPVRGWEYRGNVSGWWTSEGKAYLEFNSHGLRGPEITKAKPENTLRIAVLGDSFTSAVQVSYQQTFVAVMQKELGKCTNLESQKVEVINFGVDGYGTAQQLLTLREKVWDFQPDIVLLAFFIGNDVTDNSRQLENNHYRPFFVYENGKLELDLSFRELTISQANRYMITTVDKLPTWLVNNVRILQIIKKVEADQKKRNAARHFENLQANNFREPPNSAWQEAWKITDELIGIMAKEVQEKGAEFKVAKVMTPMRVHPNQEWREGYMKIMNIQDWSYPTKRLQNLGETYNFSVIDLVEPFDDYVRENPVCVHGFKNTTMCTGHWNATGHKLAGEIIAENLCKRL</sequence>
<dbReference type="AlphaFoldDB" id="A0A3N6NVV3"/>
<protein>
    <submittedName>
        <fullName evidence="1">SGNH/GDSL hydrolase family protein</fullName>
    </submittedName>
</protein>
<gene>
    <name evidence="1" type="ORF">D5R40_14440</name>
</gene>
<proteinExistence type="predicted"/>
<dbReference type="GO" id="GO:0016788">
    <property type="term" value="F:hydrolase activity, acting on ester bonds"/>
    <property type="evidence" value="ECO:0007669"/>
    <property type="project" value="InterPro"/>
</dbReference>
<keyword evidence="1" id="KW-0378">Hydrolase</keyword>
<dbReference type="InterPro" id="IPR001087">
    <property type="entry name" value="GDSL"/>
</dbReference>
<evidence type="ECO:0000313" key="1">
    <source>
        <dbReference type="EMBL" id="RQH42331.1"/>
    </source>
</evidence>
<dbReference type="EMBL" id="RCBY01000072">
    <property type="protein sequence ID" value="RQH42331.1"/>
    <property type="molecule type" value="Genomic_DNA"/>
</dbReference>